<comment type="subunit">
    <text evidence="5">Part of the 50S ribosomal subunit.</text>
</comment>
<dbReference type="GO" id="GO:0019843">
    <property type="term" value="F:rRNA binding"/>
    <property type="evidence" value="ECO:0007669"/>
    <property type="project" value="UniProtKB-KW"/>
</dbReference>
<name>A0A151RI00_CAJCA</name>
<keyword evidence="7" id="KW-0699">rRNA-binding</keyword>
<dbReference type="GO" id="GO:0015934">
    <property type="term" value="C:large ribosomal subunit"/>
    <property type="evidence" value="ECO:0007669"/>
    <property type="project" value="InterPro"/>
</dbReference>
<evidence type="ECO:0000256" key="1">
    <source>
        <dbReference type="ARBA" id="ARBA00003478"/>
    </source>
</evidence>
<evidence type="ECO:0000256" key="11">
    <source>
        <dbReference type="ARBA" id="ARBA00035285"/>
    </source>
</evidence>
<evidence type="ECO:0000256" key="5">
    <source>
        <dbReference type="ARBA" id="ARBA00011838"/>
    </source>
</evidence>
<dbReference type="InterPro" id="IPR047867">
    <property type="entry name" value="Ribosomal_uL22_bac/org-type"/>
</dbReference>
<sequence length="233" mass="25580">MAVSSFVANRPLLGVHENVALPLPVAPQFQFKCQPKLKFPSVGIRCSSPFNDKTLKPHLNNNPFACRFHAAQFGESTNIGFGMNVNLCLCDDNTLPAIFEFNAAEQESNKSYVEAYAVGRNIRMSANKARRVIDQIRGRKYDETLMVLELMPYRACEAILKIVFSAGANASNNMGLSKSSLIISKAEVNEGKTMKRVKPVARGRAHPIKKRTCHITITVKGLPSDSAVEATPA</sequence>
<evidence type="ECO:0000256" key="2">
    <source>
        <dbReference type="ARBA" id="ARBA00003611"/>
    </source>
</evidence>
<protein>
    <recommendedName>
        <fullName evidence="11">Large ribosomal subunit protein uL22c</fullName>
    </recommendedName>
    <alternativeName>
        <fullName evidence="12">50S ribosomal protein L22, chloroplastic</fullName>
    </alternativeName>
</protein>
<keyword evidence="15" id="KW-1185">Reference proteome</keyword>
<reference evidence="14" key="1">
    <citation type="journal article" date="2012" name="Nat. Biotechnol.">
        <title>Draft genome sequence of pigeonpea (Cajanus cajan), an orphan legume crop of resource-poor farmers.</title>
        <authorList>
            <person name="Varshney R.K."/>
            <person name="Chen W."/>
            <person name="Li Y."/>
            <person name="Bharti A.K."/>
            <person name="Saxena R.K."/>
            <person name="Schlueter J.A."/>
            <person name="Donoghue M.T."/>
            <person name="Azam S."/>
            <person name="Fan G."/>
            <person name="Whaley A.M."/>
            <person name="Farmer A.D."/>
            <person name="Sheridan J."/>
            <person name="Iwata A."/>
            <person name="Tuteja R."/>
            <person name="Penmetsa R.V."/>
            <person name="Wu W."/>
            <person name="Upadhyaya H.D."/>
            <person name="Yang S.P."/>
            <person name="Shah T."/>
            <person name="Saxena K.B."/>
            <person name="Michael T."/>
            <person name="McCombie W.R."/>
            <person name="Yang B."/>
            <person name="Zhang G."/>
            <person name="Yang H."/>
            <person name="Wang J."/>
            <person name="Spillane C."/>
            <person name="Cook D.R."/>
            <person name="May G.D."/>
            <person name="Xu X."/>
            <person name="Jackson S.A."/>
        </authorList>
    </citation>
    <scope>NUCLEOTIDE SEQUENCE [LARGE SCALE GENOMIC DNA]</scope>
</reference>
<organism evidence="14 15">
    <name type="scientific">Cajanus cajan</name>
    <name type="common">Pigeon pea</name>
    <name type="synonym">Cajanus indicus</name>
    <dbReference type="NCBI Taxonomy" id="3821"/>
    <lineage>
        <taxon>Eukaryota</taxon>
        <taxon>Viridiplantae</taxon>
        <taxon>Streptophyta</taxon>
        <taxon>Embryophyta</taxon>
        <taxon>Tracheophyta</taxon>
        <taxon>Spermatophyta</taxon>
        <taxon>Magnoliopsida</taxon>
        <taxon>eudicotyledons</taxon>
        <taxon>Gunneridae</taxon>
        <taxon>Pentapetalae</taxon>
        <taxon>rosids</taxon>
        <taxon>fabids</taxon>
        <taxon>Fabales</taxon>
        <taxon>Fabaceae</taxon>
        <taxon>Papilionoideae</taxon>
        <taxon>50 kb inversion clade</taxon>
        <taxon>NPAAA clade</taxon>
        <taxon>indigoferoid/millettioid clade</taxon>
        <taxon>Phaseoleae</taxon>
        <taxon>Cajanus</taxon>
    </lineage>
</organism>
<proteinExistence type="inferred from homology"/>
<dbReference type="EMBL" id="KQ483726">
    <property type="protein sequence ID" value="KYP42234.1"/>
    <property type="molecule type" value="Genomic_DNA"/>
</dbReference>
<evidence type="ECO:0000256" key="12">
    <source>
        <dbReference type="ARBA" id="ARBA00035416"/>
    </source>
</evidence>
<comment type="subcellular location">
    <subcellularLocation>
        <location evidence="3">Plastid</location>
    </subcellularLocation>
</comment>
<evidence type="ECO:0000256" key="9">
    <source>
        <dbReference type="ARBA" id="ARBA00022980"/>
    </source>
</evidence>
<evidence type="ECO:0000256" key="8">
    <source>
        <dbReference type="ARBA" id="ARBA00022884"/>
    </source>
</evidence>
<accession>A0A151RI00</accession>
<dbReference type="GO" id="GO:0009536">
    <property type="term" value="C:plastid"/>
    <property type="evidence" value="ECO:0007669"/>
    <property type="project" value="UniProtKB-SubCell"/>
</dbReference>
<dbReference type="STRING" id="3821.A0A151RI00"/>
<evidence type="ECO:0000256" key="6">
    <source>
        <dbReference type="ARBA" id="ARBA00022640"/>
    </source>
</evidence>
<dbReference type="InterPro" id="IPR001063">
    <property type="entry name" value="Ribosomal_uL22"/>
</dbReference>
<dbReference type="GO" id="GO:0003735">
    <property type="term" value="F:structural constituent of ribosome"/>
    <property type="evidence" value="ECO:0007669"/>
    <property type="project" value="InterPro"/>
</dbReference>
<comment type="function">
    <text evidence="1">The globular domain of the protein is located near the polypeptide exit tunnel on the outside of the subunit, while an extended beta-hairpin is found that lines the wall of the exit tunnel in the center of the 70S ribosome.</text>
</comment>
<dbReference type="FunFam" id="3.90.470.10:FF:000004">
    <property type="entry name" value="50S ribosomal protein L22, chloroplastic"/>
    <property type="match status" value="1"/>
</dbReference>
<dbReference type="Gramene" id="C.cajan_32065.t">
    <property type="protein sequence ID" value="C.cajan_32065.t"/>
    <property type="gene ID" value="C.cajan_32065"/>
</dbReference>
<dbReference type="OMA" id="VAPQFQF"/>
<keyword evidence="9 13" id="KW-0689">Ribosomal protein</keyword>
<dbReference type="InterPro" id="IPR005727">
    <property type="entry name" value="Ribosomal_uL22_bac/chlpt-type"/>
</dbReference>
<dbReference type="CDD" id="cd00336">
    <property type="entry name" value="Ribosomal_L22"/>
    <property type="match status" value="1"/>
</dbReference>
<evidence type="ECO:0000256" key="4">
    <source>
        <dbReference type="ARBA" id="ARBA00009451"/>
    </source>
</evidence>
<evidence type="ECO:0000256" key="13">
    <source>
        <dbReference type="RuleBase" id="RU004005"/>
    </source>
</evidence>
<dbReference type="HAMAP" id="MF_01331_B">
    <property type="entry name" value="Ribosomal_uL22_B"/>
    <property type="match status" value="1"/>
</dbReference>
<dbReference type="Pfam" id="PF00237">
    <property type="entry name" value="Ribosomal_L22"/>
    <property type="match status" value="1"/>
</dbReference>
<keyword evidence="8" id="KW-0694">RNA-binding</keyword>
<evidence type="ECO:0000256" key="10">
    <source>
        <dbReference type="ARBA" id="ARBA00023274"/>
    </source>
</evidence>
<dbReference type="NCBIfam" id="TIGR01044">
    <property type="entry name" value="rplV_bact"/>
    <property type="match status" value="1"/>
</dbReference>
<dbReference type="Proteomes" id="UP000075243">
    <property type="component" value="Unassembled WGS sequence"/>
</dbReference>
<evidence type="ECO:0000256" key="3">
    <source>
        <dbReference type="ARBA" id="ARBA00004474"/>
    </source>
</evidence>
<gene>
    <name evidence="14" type="ORF">KK1_036374</name>
</gene>
<evidence type="ECO:0000313" key="15">
    <source>
        <dbReference type="Proteomes" id="UP000075243"/>
    </source>
</evidence>
<evidence type="ECO:0000256" key="7">
    <source>
        <dbReference type="ARBA" id="ARBA00022730"/>
    </source>
</evidence>
<dbReference type="InterPro" id="IPR036394">
    <property type="entry name" value="Ribosomal_uL22_sf"/>
</dbReference>
<keyword evidence="6" id="KW-0934">Plastid</keyword>
<comment type="function">
    <text evidence="2">This protein binds specifically to 23S rRNA.</text>
</comment>
<keyword evidence="10 13" id="KW-0687">Ribonucleoprotein</keyword>
<dbReference type="PANTHER" id="PTHR13501">
    <property type="entry name" value="CHLOROPLAST 50S RIBOSOMAL PROTEIN L22-RELATED"/>
    <property type="match status" value="1"/>
</dbReference>
<comment type="similarity">
    <text evidence="4 13">Belongs to the universal ribosomal protein uL22 family.</text>
</comment>
<dbReference type="SUPFAM" id="SSF54843">
    <property type="entry name" value="Ribosomal protein L22"/>
    <property type="match status" value="1"/>
</dbReference>
<evidence type="ECO:0000313" key="14">
    <source>
        <dbReference type="EMBL" id="KYP42234.1"/>
    </source>
</evidence>
<dbReference type="PANTHER" id="PTHR13501:SF10">
    <property type="entry name" value="LARGE RIBOSOMAL SUBUNIT PROTEIN UL22M"/>
    <property type="match status" value="1"/>
</dbReference>
<dbReference type="GO" id="GO:0006412">
    <property type="term" value="P:translation"/>
    <property type="evidence" value="ECO:0007669"/>
    <property type="project" value="InterPro"/>
</dbReference>
<dbReference type="Gene3D" id="3.90.470.10">
    <property type="entry name" value="Ribosomal protein L22/L17"/>
    <property type="match status" value="1"/>
</dbReference>
<dbReference type="AlphaFoldDB" id="A0A151RI00"/>